<proteinExistence type="inferred from homology"/>
<protein>
    <submittedName>
        <fullName evidence="7">Uncharacterized protein</fullName>
    </submittedName>
</protein>
<evidence type="ECO:0000256" key="2">
    <source>
        <dbReference type="ARBA" id="ARBA00004245"/>
    </source>
</evidence>
<reference evidence="7" key="1">
    <citation type="journal article" date="2023" name="G3 (Bethesda)">
        <title>Whole genome assemblies of Zophobas morio and Tenebrio molitor.</title>
        <authorList>
            <person name="Kaur S."/>
            <person name="Stinson S.A."/>
            <person name="diCenzo G.C."/>
        </authorList>
    </citation>
    <scope>NUCLEOTIDE SEQUENCE</scope>
    <source>
        <strain evidence="7">QUZm001</strain>
    </source>
</reference>
<dbReference type="PANTHER" id="PTHR33865">
    <property type="entry name" value="PROTEIN FAM183B"/>
    <property type="match status" value="1"/>
</dbReference>
<evidence type="ECO:0000256" key="3">
    <source>
        <dbReference type="ARBA" id="ARBA00022490"/>
    </source>
</evidence>
<comment type="similarity">
    <text evidence="6">Belongs to the CFAP144 family.</text>
</comment>
<evidence type="ECO:0000313" key="8">
    <source>
        <dbReference type="Proteomes" id="UP001168821"/>
    </source>
</evidence>
<evidence type="ECO:0000256" key="4">
    <source>
        <dbReference type="ARBA" id="ARBA00023212"/>
    </source>
</evidence>
<keyword evidence="8" id="KW-1185">Reference proteome</keyword>
<organism evidence="7 8">
    <name type="scientific">Zophobas morio</name>
    <dbReference type="NCBI Taxonomy" id="2755281"/>
    <lineage>
        <taxon>Eukaryota</taxon>
        <taxon>Metazoa</taxon>
        <taxon>Ecdysozoa</taxon>
        <taxon>Arthropoda</taxon>
        <taxon>Hexapoda</taxon>
        <taxon>Insecta</taxon>
        <taxon>Pterygota</taxon>
        <taxon>Neoptera</taxon>
        <taxon>Endopterygota</taxon>
        <taxon>Coleoptera</taxon>
        <taxon>Polyphaga</taxon>
        <taxon>Cucujiformia</taxon>
        <taxon>Tenebrionidae</taxon>
        <taxon>Zophobas</taxon>
    </lineage>
</organism>
<keyword evidence="5" id="KW-0966">Cell projection</keyword>
<dbReference type="EMBL" id="JALNTZ010000008">
    <property type="protein sequence ID" value="KAJ3642257.1"/>
    <property type="molecule type" value="Genomic_DNA"/>
</dbReference>
<sequence length="137" mass="16719">MSYRVEWTAFLRERYEREELHFKVFDNYIPDYKKTLLTTKFYSKYENQNTGCEADPTVMQNIQRVKYDTPREKYAWPITENQCYGWFPEPLVSLDRNDTRFHHPKKSTDFVKHELRLQMDESTFPKVKFTGIPFKVQ</sequence>
<dbReference type="Proteomes" id="UP001168821">
    <property type="component" value="Unassembled WGS sequence"/>
</dbReference>
<dbReference type="GO" id="GO:0005856">
    <property type="term" value="C:cytoskeleton"/>
    <property type="evidence" value="ECO:0007669"/>
    <property type="project" value="UniProtKB-SubCell"/>
</dbReference>
<name>A0AA38HT50_9CUCU</name>
<comment type="caution">
    <text evidence="7">The sequence shown here is derived from an EMBL/GenBank/DDBJ whole genome shotgun (WGS) entry which is preliminary data.</text>
</comment>
<dbReference type="InterPro" id="IPR029214">
    <property type="entry name" value="CFAP144"/>
</dbReference>
<keyword evidence="4" id="KW-0206">Cytoskeleton</keyword>
<gene>
    <name evidence="7" type="ORF">Zmor_025059</name>
</gene>
<evidence type="ECO:0000256" key="1">
    <source>
        <dbReference type="ARBA" id="ARBA00004138"/>
    </source>
</evidence>
<comment type="subcellular location">
    <subcellularLocation>
        <location evidence="1">Cell projection</location>
        <location evidence="1">Cilium</location>
    </subcellularLocation>
    <subcellularLocation>
        <location evidence="2">Cytoplasm</location>
        <location evidence="2">Cytoskeleton</location>
    </subcellularLocation>
</comment>
<keyword evidence="3" id="KW-0963">Cytoplasm</keyword>
<dbReference type="PANTHER" id="PTHR33865:SF3">
    <property type="entry name" value="PROTEIN FAM183B"/>
    <property type="match status" value="1"/>
</dbReference>
<evidence type="ECO:0000313" key="7">
    <source>
        <dbReference type="EMBL" id="KAJ3642257.1"/>
    </source>
</evidence>
<dbReference type="GO" id="GO:0097546">
    <property type="term" value="C:ciliary base"/>
    <property type="evidence" value="ECO:0007669"/>
    <property type="project" value="TreeGrafter"/>
</dbReference>
<dbReference type="Pfam" id="PF14886">
    <property type="entry name" value="FAM183"/>
    <property type="match status" value="1"/>
</dbReference>
<evidence type="ECO:0000256" key="5">
    <source>
        <dbReference type="ARBA" id="ARBA00023273"/>
    </source>
</evidence>
<dbReference type="AlphaFoldDB" id="A0AA38HT50"/>
<evidence type="ECO:0000256" key="6">
    <source>
        <dbReference type="ARBA" id="ARBA00034777"/>
    </source>
</evidence>
<accession>A0AA38HT50</accession>